<dbReference type="EMBL" id="CACRXK020018549">
    <property type="protein sequence ID" value="CAB4032614.1"/>
    <property type="molecule type" value="Genomic_DNA"/>
</dbReference>
<dbReference type="OrthoDB" id="6778955at2759"/>
<reference evidence="1" key="1">
    <citation type="submission" date="2020-04" db="EMBL/GenBank/DDBJ databases">
        <authorList>
            <person name="Alioto T."/>
            <person name="Alioto T."/>
            <person name="Gomez Garrido J."/>
        </authorList>
    </citation>
    <scope>NUCLEOTIDE SEQUENCE</scope>
    <source>
        <strain evidence="1">A484AB</strain>
    </source>
</reference>
<protein>
    <submittedName>
        <fullName evidence="1">Uncharacterized protein</fullName>
    </submittedName>
</protein>
<keyword evidence="2" id="KW-1185">Reference proteome</keyword>
<comment type="caution">
    <text evidence="1">The sequence shown here is derived from an EMBL/GenBank/DDBJ whole genome shotgun (WGS) entry which is preliminary data.</text>
</comment>
<name>A0A7D9JM28_PARCT</name>
<dbReference type="AlphaFoldDB" id="A0A7D9JM28"/>
<accession>A0A7D9JM28</accession>
<dbReference type="Proteomes" id="UP001152795">
    <property type="component" value="Unassembled WGS sequence"/>
</dbReference>
<evidence type="ECO:0000313" key="1">
    <source>
        <dbReference type="EMBL" id="CAB4032614.1"/>
    </source>
</evidence>
<dbReference type="InterPro" id="IPR040676">
    <property type="entry name" value="DUF5641"/>
</dbReference>
<dbReference type="PANTHER" id="PTHR47331">
    <property type="entry name" value="PHD-TYPE DOMAIN-CONTAINING PROTEIN"/>
    <property type="match status" value="1"/>
</dbReference>
<proteinExistence type="predicted"/>
<dbReference type="PANTHER" id="PTHR47331:SF1">
    <property type="entry name" value="GAG-LIKE PROTEIN"/>
    <property type="match status" value="1"/>
</dbReference>
<sequence>MGPTNCERSNHVDVHLLQRSNTDSEELYLKEQVSRYFKTDGLGVVSDTRKVMSIEDRKALKMMEESATIVDNNYEVGMLWSQNNPQLPNNRYVALKRLQHLKNRLKKDEVVHQKYREKIEEYVKKGYARKLRPDGASNTELVEWRRWKSALPALSNMKIPRCYKSNILTKTSVPTKDLKDVQLHNFSDARKLASDDPELIESTQGNLLFDVETSSFVQMLKRYSTWNILKVKIVWLTRFKSHLRNCHSKNCSCSHGKPTLAELKDAEHDIIKIIQRKEYLAEFETLRSGKDKVKESSSITKLNPFIGKDDLLRGSLVTNHVLQTVFAEVESILNSLPLTKSSEDASDATAISPAHLLLQKPAVVLPPGEFDQESVITRKKWRQAQILAKHFWNRWIREYLTTLHLRQKWLSVQRNVRVGDLVLVGNKKIRRGQWPMAIITKVFSSKDNRIRTVELKTKYSVLVRPIVDVCLLEECNT</sequence>
<organism evidence="1 2">
    <name type="scientific">Paramuricea clavata</name>
    <name type="common">Red gorgonian</name>
    <name type="synonym">Violescent sea-whip</name>
    <dbReference type="NCBI Taxonomy" id="317549"/>
    <lineage>
        <taxon>Eukaryota</taxon>
        <taxon>Metazoa</taxon>
        <taxon>Cnidaria</taxon>
        <taxon>Anthozoa</taxon>
        <taxon>Octocorallia</taxon>
        <taxon>Malacalcyonacea</taxon>
        <taxon>Plexauridae</taxon>
        <taxon>Paramuricea</taxon>
    </lineage>
</organism>
<evidence type="ECO:0000313" key="2">
    <source>
        <dbReference type="Proteomes" id="UP001152795"/>
    </source>
</evidence>
<dbReference type="Pfam" id="PF18701">
    <property type="entry name" value="DUF5641"/>
    <property type="match status" value="1"/>
</dbReference>
<gene>
    <name evidence="1" type="ORF">PACLA_8A030079</name>
</gene>